<evidence type="ECO:0000313" key="2">
    <source>
        <dbReference type="Proteomes" id="UP000228952"/>
    </source>
</evidence>
<dbReference type="Proteomes" id="UP000228952">
    <property type="component" value="Unassembled WGS sequence"/>
</dbReference>
<reference evidence="2" key="1">
    <citation type="submission" date="2017-09" db="EMBL/GenBank/DDBJ databases">
        <title>Depth-based differentiation of microbial function through sediment-hosted aquifers and enrichment of novel symbionts in the deep terrestrial subsurface.</title>
        <authorList>
            <person name="Probst A.J."/>
            <person name="Ladd B."/>
            <person name="Jarett J.K."/>
            <person name="Geller-Mcgrath D.E."/>
            <person name="Sieber C.M.K."/>
            <person name="Emerson J.B."/>
            <person name="Anantharaman K."/>
            <person name="Thomas B.C."/>
            <person name="Malmstrom R."/>
            <person name="Stieglmeier M."/>
            <person name="Klingl A."/>
            <person name="Woyke T."/>
            <person name="Ryan C.M."/>
            <person name="Banfield J.F."/>
        </authorList>
    </citation>
    <scope>NUCLEOTIDE SEQUENCE [LARGE SCALE GENOMIC DNA]</scope>
</reference>
<gene>
    <name evidence="1" type="ORF">COX64_00555</name>
</gene>
<dbReference type="AlphaFoldDB" id="A0A2M7W330"/>
<sequence>MNKKTVLLVIVLLAIFLLLFMLFRGIGGGNSTTTPKANSTEIESRVNWQQKQMSVSFFSTNEYQNGGQVEDIKDIHIGFTSFFNISVAGEQKMTDLSVTVVKFAQGIGKQILYKTPHNKVSTSRSYIYEPMETETHTKDLVDGGKTLKFAVVNSSPAYYDEVLNQAALPQFIMFSKSLGTISYKTILNRDNVFEGSKLLKYAGVTAEQLNGEIVLDFTITFEDGKKYIKRLSGTIDGSKILNDTFYTIEFQEVE</sequence>
<protein>
    <submittedName>
        <fullName evidence="1">Uncharacterized protein</fullName>
    </submittedName>
</protein>
<accession>A0A2M7W330</accession>
<organism evidence="1 2">
    <name type="scientific">Candidatus Dojkabacteria bacterium CG_4_10_14_0_2_um_filter_Dojkabacteria_WS6_41_15</name>
    <dbReference type="NCBI Taxonomy" id="2014249"/>
    <lineage>
        <taxon>Bacteria</taxon>
        <taxon>Candidatus Dojkabacteria</taxon>
    </lineage>
</organism>
<proteinExistence type="predicted"/>
<dbReference type="EMBL" id="PFQB01000011">
    <property type="protein sequence ID" value="PJA15621.1"/>
    <property type="molecule type" value="Genomic_DNA"/>
</dbReference>
<evidence type="ECO:0000313" key="1">
    <source>
        <dbReference type="EMBL" id="PJA15621.1"/>
    </source>
</evidence>
<comment type="caution">
    <text evidence="1">The sequence shown here is derived from an EMBL/GenBank/DDBJ whole genome shotgun (WGS) entry which is preliminary data.</text>
</comment>
<name>A0A2M7W330_9BACT</name>